<dbReference type="SUPFAM" id="SSF56281">
    <property type="entry name" value="Metallo-hydrolase/oxidoreductase"/>
    <property type="match status" value="1"/>
</dbReference>
<organism evidence="1">
    <name type="scientific">human gut metagenome</name>
    <dbReference type="NCBI Taxonomy" id="408170"/>
    <lineage>
        <taxon>unclassified sequences</taxon>
        <taxon>metagenomes</taxon>
        <taxon>organismal metagenomes</taxon>
    </lineage>
</organism>
<name>K1T1F3_9ZZZZ</name>
<dbReference type="AlphaFoldDB" id="K1T1F3"/>
<gene>
    <name evidence="1" type="ORF">OBE_07338</name>
</gene>
<dbReference type="Gene3D" id="3.60.15.10">
    <property type="entry name" value="Ribonuclease Z/Hydroxyacylglutathione hydrolase-like"/>
    <property type="match status" value="1"/>
</dbReference>
<dbReference type="InterPro" id="IPR036866">
    <property type="entry name" value="RibonucZ/Hydroxyglut_hydro"/>
</dbReference>
<comment type="caution">
    <text evidence="1">The sequence shown here is derived from an EMBL/GenBank/DDBJ whole genome shotgun (WGS) entry which is preliminary data.</text>
</comment>
<reference evidence="1" key="1">
    <citation type="journal article" date="2013" name="Environ. Microbiol.">
        <title>Microbiota from the distal guts of lean and obese adolescents exhibit partial functional redundancy besides clear differences in community structure.</title>
        <authorList>
            <person name="Ferrer M."/>
            <person name="Ruiz A."/>
            <person name="Lanza F."/>
            <person name="Haange S.B."/>
            <person name="Oberbach A."/>
            <person name="Till H."/>
            <person name="Bargiela R."/>
            <person name="Campoy C."/>
            <person name="Segura M.T."/>
            <person name="Richter M."/>
            <person name="von Bergen M."/>
            <person name="Seifert J."/>
            <person name="Suarez A."/>
        </authorList>
    </citation>
    <scope>NUCLEOTIDE SEQUENCE</scope>
</reference>
<accession>K1T1F3</accession>
<protein>
    <submittedName>
        <fullName evidence="1">Beta-lactamase domain protein</fullName>
    </submittedName>
</protein>
<sequence length="95" mass="10431">MVNIAYIHEEGTAMAQIRIHVLHCGKIGVAPNLPASAQWRWPAKADARRLKSGARIWLPVSAYLVEHPKGLFLVDAGLPRTVSPTGIEDRAAQLR</sequence>
<evidence type="ECO:0000313" key="1">
    <source>
        <dbReference type="EMBL" id="EKC63683.1"/>
    </source>
</evidence>
<proteinExistence type="predicted"/>
<feature type="non-terminal residue" evidence="1">
    <location>
        <position position="95"/>
    </location>
</feature>
<dbReference type="EMBL" id="AJWZ01005041">
    <property type="protein sequence ID" value="EKC63683.1"/>
    <property type="molecule type" value="Genomic_DNA"/>
</dbReference>